<sequence>MARFFIDRPIFAIVIALVISIVGGLAMFGLPVDRYPVIAPPKVQVSAMYPGASSEVLSESVAEAIEKQIIGVDNFDSMVSSSSSIGLYSLSVQFETGTDADLASVQVQNRVAQAEAMLPDIVRQLGLNIRKSTSDMALVINLTSPNGTYDPTFLKNYFSLNYMDTLKSIPGVGNVQEFGSDYAMRVWLNPARMAQYKINASDIAAAVRMQNQEASAGSIGLNPSPETQQFQYQITVDGRLTNPQQFEEIVLRSNPDGSVVHLKDVARVELDAADYNFIARADGKPTAGIAFSLTSDANALETINAIKAELAKAQETFPDDMTYNIVIDNTDFVSASLEAVLHTFVEALILVLIIVYLFLQNWHSTLIPMIAVPVSLLGTFAAFTVLGFTINTLTLFAMVLAIGLVVDDAIVVVEAVEYEMRYNHKSPREATILAMEKVQGPVIGVAVVLIAVFVPVAFMGGIMGVLYKQFALTIAVSVGISAFVALTLTPALCAMLLTENDNLNKETFHDRFFHAFNEKFDRLVESYGNALDSFVHKLGVAILSLAAVTIVGLFFFMQMPRAFVPNEDNGYFITSISLPEGATSQRADAVVQKYMNYMMQQPGVEHVMGVTGFDILSGGLKQNSGIAFVKLRHWDERTTREQSVQALVGKAFGFGFQTPEANVIAMNPPPVPGLGATGGFTMYLQNRSGDSTEKMFEVAQQFLAKVNQRPEIASAYTTFRMDTPAYHFNVDRDKAARSGVNVADINTALSMFYGGTQINDFSAFGKSYKVIAQADQEFRMSPNANRELTVRNQQGEMLPLSSFITPEQRGSVAILTRFNNFPAIKVGGNAANGYSSGQALQALQEVATEVLPSGYGFEFADQSAQEIKAGNQMLYVMSLALLFVFLSLAALYESWKIPFSVLLSVPAGFLGVAFFGWLFNINNDIYFQIGLLTIIGLAAKNAILIVEYAKIRVDHGMDHVKAAIEASKIRLRPILMTSLAFILGCLPLALSTGAGSVSRSEMGTTVVFGMLTATALGIFMIPMLFVAIESIGNDSKKSKE</sequence>
<protein>
    <submittedName>
        <fullName evidence="10">HAE1 family hydrophobic/amphiphilic exporter-1</fullName>
    </submittedName>
</protein>
<feature type="transmembrane region" description="Helical" evidence="9">
    <location>
        <begin position="925"/>
        <end position="948"/>
    </location>
</feature>
<dbReference type="GO" id="GO:0009636">
    <property type="term" value="P:response to toxic substance"/>
    <property type="evidence" value="ECO:0007669"/>
    <property type="project" value="UniProtKB-ARBA"/>
</dbReference>
<dbReference type="InterPro" id="IPR004764">
    <property type="entry name" value="MdtF-like"/>
</dbReference>
<proteinExistence type="inferred from homology"/>
<dbReference type="GO" id="GO:0005886">
    <property type="term" value="C:plasma membrane"/>
    <property type="evidence" value="ECO:0007669"/>
    <property type="project" value="UniProtKB-SubCell"/>
</dbReference>
<dbReference type="Gene3D" id="3.30.70.1320">
    <property type="entry name" value="Multidrug efflux transporter AcrB pore domain like"/>
    <property type="match status" value="1"/>
</dbReference>
<dbReference type="NCBIfam" id="NF000282">
    <property type="entry name" value="RND_permease_1"/>
    <property type="match status" value="1"/>
</dbReference>
<keyword evidence="8 9" id="KW-0472">Membrane</keyword>
<dbReference type="Gene3D" id="1.20.1640.10">
    <property type="entry name" value="Multidrug efflux transporter AcrB transmembrane domain"/>
    <property type="match status" value="2"/>
</dbReference>
<accession>A0A841QZZ1</accession>
<dbReference type="GeneID" id="93485349"/>
<dbReference type="InterPro" id="IPR027463">
    <property type="entry name" value="AcrB_DN_DC_subdom"/>
</dbReference>
<dbReference type="Proteomes" id="UP000591941">
    <property type="component" value="Unassembled WGS sequence"/>
</dbReference>
<gene>
    <name evidence="10" type="ORF">HNR45_000065</name>
</gene>
<evidence type="ECO:0000256" key="5">
    <source>
        <dbReference type="ARBA" id="ARBA00022519"/>
    </source>
</evidence>
<dbReference type="SUPFAM" id="SSF82866">
    <property type="entry name" value="Multidrug efflux transporter AcrB transmembrane domain"/>
    <property type="match status" value="2"/>
</dbReference>
<dbReference type="SUPFAM" id="SSF82693">
    <property type="entry name" value="Multidrug efflux transporter AcrB pore domain, PN1, PN2, PC1 and PC2 subdomains"/>
    <property type="match status" value="3"/>
</dbReference>
<keyword evidence="4" id="KW-1003">Cell membrane</keyword>
<comment type="caution">
    <text evidence="10">The sequence shown here is derived from an EMBL/GenBank/DDBJ whole genome shotgun (WGS) entry which is preliminary data.</text>
</comment>
<evidence type="ECO:0000313" key="11">
    <source>
        <dbReference type="Proteomes" id="UP000591941"/>
    </source>
</evidence>
<evidence type="ECO:0000256" key="3">
    <source>
        <dbReference type="ARBA" id="ARBA00022448"/>
    </source>
</evidence>
<name>A0A841QZZ1_9FIRM</name>
<evidence type="ECO:0000256" key="1">
    <source>
        <dbReference type="ARBA" id="ARBA00004429"/>
    </source>
</evidence>
<reference evidence="10 11" key="1">
    <citation type="submission" date="2020-08" db="EMBL/GenBank/DDBJ databases">
        <title>Genomic Encyclopedia of Type Strains, Phase IV (KMG-IV): sequencing the most valuable type-strain genomes for metagenomic binning, comparative biology and taxonomic classification.</title>
        <authorList>
            <person name="Goeker M."/>
        </authorList>
    </citation>
    <scope>NUCLEOTIDE SEQUENCE [LARGE SCALE GENOMIC DNA]</scope>
    <source>
        <strain evidence="10 11">DSM 21255</strain>
    </source>
</reference>
<feature type="transmembrane region" description="Helical" evidence="9">
    <location>
        <begin position="442"/>
        <end position="466"/>
    </location>
</feature>
<dbReference type="InterPro" id="IPR001036">
    <property type="entry name" value="Acrflvin-R"/>
</dbReference>
<feature type="transmembrane region" description="Helical" evidence="9">
    <location>
        <begin position="12"/>
        <end position="32"/>
    </location>
</feature>
<dbReference type="Pfam" id="PF00873">
    <property type="entry name" value="ACR_tran"/>
    <property type="match status" value="1"/>
</dbReference>
<evidence type="ECO:0000256" key="2">
    <source>
        <dbReference type="ARBA" id="ARBA00010942"/>
    </source>
</evidence>
<organism evidence="10 11">
    <name type="scientific">Negativicoccus succinicivorans</name>
    <dbReference type="NCBI Taxonomy" id="620903"/>
    <lineage>
        <taxon>Bacteria</taxon>
        <taxon>Bacillati</taxon>
        <taxon>Bacillota</taxon>
        <taxon>Negativicutes</taxon>
        <taxon>Veillonellales</taxon>
        <taxon>Veillonellaceae</taxon>
        <taxon>Negativicoccus</taxon>
    </lineage>
</organism>
<keyword evidence="3" id="KW-0813">Transport</keyword>
<feature type="transmembrane region" description="Helical" evidence="9">
    <location>
        <begin position="396"/>
        <end position="416"/>
    </location>
</feature>
<feature type="transmembrane region" description="Helical" evidence="9">
    <location>
        <begin position="899"/>
        <end position="919"/>
    </location>
</feature>
<feature type="transmembrane region" description="Helical" evidence="9">
    <location>
        <begin position="538"/>
        <end position="557"/>
    </location>
</feature>
<dbReference type="GO" id="GO:0015562">
    <property type="term" value="F:efflux transmembrane transporter activity"/>
    <property type="evidence" value="ECO:0007669"/>
    <property type="project" value="InterPro"/>
</dbReference>
<dbReference type="PRINTS" id="PR00702">
    <property type="entry name" value="ACRIFLAVINRP"/>
</dbReference>
<dbReference type="PANTHER" id="PTHR32063">
    <property type="match status" value="1"/>
</dbReference>
<evidence type="ECO:0000256" key="4">
    <source>
        <dbReference type="ARBA" id="ARBA00022475"/>
    </source>
</evidence>
<evidence type="ECO:0000256" key="9">
    <source>
        <dbReference type="SAM" id="Phobius"/>
    </source>
</evidence>
<dbReference type="Gene3D" id="3.30.2090.10">
    <property type="entry name" value="Multidrug efflux transporter AcrB TolC docking domain, DN and DC subdomains"/>
    <property type="match status" value="2"/>
</dbReference>
<dbReference type="NCBIfam" id="TIGR00915">
    <property type="entry name" value="2A0602"/>
    <property type="match status" value="1"/>
</dbReference>
<feature type="transmembrane region" description="Helical" evidence="9">
    <location>
        <begin position="472"/>
        <end position="497"/>
    </location>
</feature>
<dbReference type="Gene3D" id="3.30.70.1440">
    <property type="entry name" value="Multidrug efflux transporter AcrB pore domain"/>
    <property type="match status" value="1"/>
</dbReference>
<evidence type="ECO:0000256" key="7">
    <source>
        <dbReference type="ARBA" id="ARBA00022989"/>
    </source>
</evidence>
<dbReference type="PANTHER" id="PTHR32063:SF76">
    <property type="entry name" value="EFFLUX PUMP MEMBRANE TRANSPORTER"/>
    <property type="match status" value="1"/>
</dbReference>
<dbReference type="OrthoDB" id="8270at2"/>
<feature type="transmembrane region" description="Helical" evidence="9">
    <location>
        <begin position="1002"/>
        <end position="1028"/>
    </location>
</feature>
<dbReference type="EMBL" id="JACHHI010000001">
    <property type="protein sequence ID" value="MBB6477043.1"/>
    <property type="molecule type" value="Genomic_DNA"/>
</dbReference>
<keyword evidence="11" id="KW-1185">Reference proteome</keyword>
<keyword evidence="5" id="KW-0997">Cell inner membrane</keyword>
<feature type="transmembrane region" description="Helical" evidence="9">
    <location>
        <begin position="366"/>
        <end position="390"/>
    </location>
</feature>
<comment type="subcellular location">
    <subcellularLocation>
        <location evidence="1">Cell inner membrane</location>
        <topology evidence="1">Multi-pass membrane protein</topology>
    </subcellularLocation>
</comment>
<dbReference type="AlphaFoldDB" id="A0A841QZZ1"/>
<keyword evidence="6 9" id="KW-0812">Transmembrane</keyword>
<dbReference type="RefSeq" id="WP_159822098.1">
    <property type="nucleotide sequence ID" value="NZ_CABWNB010000001.1"/>
</dbReference>
<dbReference type="Gene3D" id="3.30.70.1430">
    <property type="entry name" value="Multidrug efflux transporter AcrB pore domain"/>
    <property type="match status" value="2"/>
</dbReference>
<keyword evidence="7 9" id="KW-1133">Transmembrane helix</keyword>
<dbReference type="GO" id="GO:0042910">
    <property type="term" value="F:xenobiotic transmembrane transporter activity"/>
    <property type="evidence" value="ECO:0007669"/>
    <property type="project" value="TreeGrafter"/>
</dbReference>
<dbReference type="FunFam" id="1.20.1640.10:FF:000001">
    <property type="entry name" value="Efflux pump membrane transporter"/>
    <property type="match status" value="1"/>
</dbReference>
<feature type="transmembrane region" description="Helical" evidence="9">
    <location>
        <begin position="339"/>
        <end position="359"/>
    </location>
</feature>
<comment type="similarity">
    <text evidence="2">Belongs to the resistance-nodulation-cell division (RND) (TC 2.A.6) family.</text>
</comment>
<feature type="transmembrane region" description="Helical" evidence="9">
    <location>
        <begin position="969"/>
        <end position="990"/>
    </location>
</feature>
<evidence type="ECO:0000313" key="10">
    <source>
        <dbReference type="EMBL" id="MBB6477043.1"/>
    </source>
</evidence>
<evidence type="ECO:0000256" key="6">
    <source>
        <dbReference type="ARBA" id="ARBA00022692"/>
    </source>
</evidence>
<evidence type="ECO:0000256" key="8">
    <source>
        <dbReference type="ARBA" id="ARBA00023136"/>
    </source>
</evidence>
<feature type="transmembrane region" description="Helical" evidence="9">
    <location>
        <begin position="873"/>
        <end position="892"/>
    </location>
</feature>
<dbReference type="SUPFAM" id="SSF82714">
    <property type="entry name" value="Multidrug efflux transporter AcrB TolC docking domain, DN and DC subdomains"/>
    <property type="match status" value="2"/>
</dbReference>